<dbReference type="SUPFAM" id="SSF57850">
    <property type="entry name" value="RING/U-box"/>
    <property type="match status" value="1"/>
</dbReference>
<keyword evidence="3" id="KW-1185">Reference proteome</keyword>
<feature type="region of interest" description="Disordered" evidence="1">
    <location>
        <begin position="412"/>
        <end position="517"/>
    </location>
</feature>
<feature type="compositionally biased region" description="Low complexity" evidence="1">
    <location>
        <begin position="440"/>
        <end position="453"/>
    </location>
</feature>
<accession>A0A9P4U8R1</accession>
<protein>
    <submittedName>
        <fullName evidence="2">Uncharacterized protein</fullName>
    </submittedName>
</protein>
<dbReference type="Gene3D" id="3.30.40.10">
    <property type="entry name" value="Zinc/RING finger domain, C3HC4 (zinc finger)"/>
    <property type="match status" value="1"/>
</dbReference>
<evidence type="ECO:0000313" key="2">
    <source>
        <dbReference type="EMBL" id="KAF2441156.1"/>
    </source>
</evidence>
<reference evidence="2" key="1">
    <citation type="journal article" date="2020" name="Stud. Mycol.">
        <title>101 Dothideomycetes genomes: a test case for predicting lifestyles and emergence of pathogens.</title>
        <authorList>
            <person name="Haridas S."/>
            <person name="Albert R."/>
            <person name="Binder M."/>
            <person name="Bloem J."/>
            <person name="Labutti K."/>
            <person name="Salamov A."/>
            <person name="Andreopoulos B."/>
            <person name="Baker S."/>
            <person name="Barry K."/>
            <person name="Bills G."/>
            <person name="Bluhm B."/>
            <person name="Cannon C."/>
            <person name="Castanera R."/>
            <person name="Culley D."/>
            <person name="Daum C."/>
            <person name="Ezra D."/>
            <person name="Gonzalez J."/>
            <person name="Henrissat B."/>
            <person name="Kuo A."/>
            <person name="Liang C."/>
            <person name="Lipzen A."/>
            <person name="Lutzoni F."/>
            <person name="Magnuson J."/>
            <person name="Mondo S."/>
            <person name="Nolan M."/>
            <person name="Ohm R."/>
            <person name="Pangilinan J."/>
            <person name="Park H.-J."/>
            <person name="Ramirez L."/>
            <person name="Alfaro M."/>
            <person name="Sun H."/>
            <person name="Tritt A."/>
            <person name="Yoshinaga Y."/>
            <person name="Zwiers L.-H."/>
            <person name="Turgeon B."/>
            <person name="Goodwin S."/>
            <person name="Spatafora J."/>
            <person name="Crous P."/>
            <person name="Grigoriev I."/>
        </authorList>
    </citation>
    <scope>NUCLEOTIDE SEQUENCE</scope>
    <source>
        <strain evidence="2">CBS 690.94</strain>
    </source>
</reference>
<evidence type="ECO:0000256" key="1">
    <source>
        <dbReference type="SAM" id="MobiDB-lite"/>
    </source>
</evidence>
<name>A0A9P4U8R1_9PLEO</name>
<organism evidence="2 3">
    <name type="scientific">Karstenula rhodostoma CBS 690.94</name>
    <dbReference type="NCBI Taxonomy" id="1392251"/>
    <lineage>
        <taxon>Eukaryota</taxon>
        <taxon>Fungi</taxon>
        <taxon>Dikarya</taxon>
        <taxon>Ascomycota</taxon>
        <taxon>Pezizomycotina</taxon>
        <taxon>Dothideomycetes</taxon>
        <taxon>Pleosporomycetidae</taxon>
        <taxon>Pleosporales</taxon>
        <taxon>Massarineae</taxon>
        <taxon>Didymosphaeriaceae</taxon>
        <taxon>Karstenula</taxon>
    </lineage>
</organism>
<dbReference type="EMBL" id="MU001506">
    <property type="protein sequence ID" value="KAF2441156.1"/>
    <property type="molecule type" value="Genomic_DNA"/>
</dbReference>
<sequence>MSSTDTDSTADSIGFGGRHWHSLRSRLYTGPGLPTYQTFIDQLQDLDTGILTPGMICPICRIPFSESQAVSGNAGSEHQHVLALEALPFHVEDNRTHSDRPVRLPCAFRHIVGKACIMSWATEGGGTTCPLDREELFTVGTGDWFTVADDTDRFDSGLRDIEKMPIRRLLQRFRTATETDIVTVNARSMTKRLATLLFRIVFETHGIPESATLRWKWPRIRRPLYGYNEATAFYAVVKHFLKSEPLPDSGKYPRHIITLLNPALPHVFAVLYRLARFFQAKSMPLAALACAMQEHLAEFFVNFAFLITDGNVLESIAFKTIDIWTTQELLVTQLRTATNQPNEWDDIVGPRDPEIERSGPVRPYFGLGGMDWIGYSFALRWREGGESGLPLTLGAAAETLVYDRDNYLPLSERGRGSYGGGRAGSADSRVSPGTREYGRSRSPSPRLWSSNPSVRSNTSRRRGSSVSPAPGRSSAPVLSSPRRRNDLELLRLESMPSSPNLSVRPWSPLSDESGEELLAPTSGTIALARLRMRRFRERS</sequence>
<dbReference type="OrthoDB" id="3773917at2759"/>
<evidence type="ECO:0000313" key="3">
    <source>
        <dbReference type="Proteomes" id="UP000799764"/>
    </source>
</evidence>
<dbReference type="Proteomes" id="UP000799764">
    <property type="component" value="Unassembled WGS sequence"/>
</dbReference>
<comment type="caution">
    <text evidence="2">The sequence shown here is derived from an EMBL/GenBank/DDBJ whole genome shotgun (WGS) entry which is preliminary data.</text>
</comment>
<dbReference type="AlphaFoldDB" id="A0A9P4U8R1"/>
<dbReference type="InterPro" id="IPR013083">
    <property type="entry name" value="Znf_RING/FYVE/PHD"/>
</dbReference>
<proteinExistence type="predicted"/>
<gene>
    <name evidence="2" type="ORF">P171DRAFT_524121</name>
</gene>